<dbReference type="GO" id="GO:0051371">
    <property type="term" value="F:muscle alpha-actinin binding"/>
    <property type="evidence" value="ECO:0007669"/>
    <property type="project" value="TreeGrafter"/>
</dbReference>
<feature type="region of interest" description="Disordered" evidence="9">
    <location>
        <begin position="166"/>
        <end position="193"/>
    </location>
</feature>
<keyword evidence="5 8" id="KW-0440">LIM domain</keyword>
<gene>
    <name evidence="12" type="primary">PDLIM3</name>
</gene>
<dbReference type="FunFam" id="2.30.42.10:FF:000055">
    <property type="entry name" value="PDZ and LIM domain protein 3"/>
    <property type="match status" value="1"/>
</dbReference>
<dbReference type="SMART" id="SM00132">
    <property type="entry name" value="LIM"/>
    <property type="match status" value="1"/>
</dbReference>
<keyword evidence="3 8" id="KW-0479">Metal-binding</keyword>
<dbReference type="Pfam" id="PF00595">
    <property type="entry name" value="PDZ"/>
    <property type="match status" value="1"/>
</dbReference>
<dbReference type="CDD" id="cd09450">
    <property type="entry name" value="LIM_ALP"/>
    <property type="match status" value="1"/>
</dbReference>
<dbReference type="Pfam" id="PF15936">
    <property type="entry name" value="DUF4749"/>
    <property type="match status" value="2"/>
</dbReference>
<dbReference type="GO" id="GO:0030036">
    <property type="term" value="P:actin cytoskeleton organization"/>
    <property type="evidence" value="ECO:0007669"/>
    <property type="project" value="TreeGrafter"/>
</dbReference>
<dbReference type="GO" id="GO:0007507">
    <property type="term" value="P:heart development"/>
    <property type="evidence" value="ECO:0007669"/>
    <property type="project" value="TreeGrafter"/>
</dbReference>
<dbReference type="PANTHER" id="PTHR24214">
    <property type="entry name" value="PDZ AND LIM DOMAIN PROTEIN ZASP"/>
    <property type="match status" value="1"/>
</dbReference>
<protein>
    <recommendedName>
        <fullName evidence="7">PDZ and LIM domain protein 3</fullName>
    </recommendedName>
</protein>
<accession>A0A8C5P6A4</accession>
<proteinExistence type="predicted"/>
<evidence type="ECO:0000256" key="5">
    <source>
        <dbReference type="ARBA" id="ARBA00023038"/>
    </source>
</evidence>
<keyword evidence="4 8" id="KW-0862">Zinc</keyword>
<evidence type="ECO:0000256" key="9">
    <source>
        <dbReference type="SAM" id="MobiDB-lite"/>
    </source>
</evidence>
<evidence type="ECO:0000256" key="7">
    <source>
        <dbReference type="ARBA" id="ARBA00039371"/>
    </source>
</evidence>
<reference evidence="12" key="1">
    <citation type="submission" date="2025-08" db="UniProtKB">
        <authorList>
            <consortium name="Ensembl"/>
        </authorList>
    </citation>
    <scope>IDENTIFICATION</scope>
</reference>
<feature type="domain" description="PDZ" evidence="11">
    <location>
        <begin position="9"/>
        <end position="84"/>
    </location>
</feature>
<dbReference type="InterPro" id="IPR006643">
    <property type="entry name" value="Zasp-like_motif"/>
</dbReference>
<dbReference type="SUPFAM" id="SSF50156">
    <property type="entry name" value="PDZ domain-like"/>
    <property type="match status" value="1"/>
</dbReference>
<evidence type="ECO:0000259" key="10">
    <source>
        <dbReference type="PROSITE" id="PS50023"/>
    </source>
</evidence>
<evidence type="ECO:0000256" key="2">
    <source>
        <dbReference type="ARBA" id="ARBA00022490"/>
    </source>
</evidence>
<dbReference type="GO" id="GO:0001725">
    <property type="term" value="C:stress fiber"/>
    <property type="evidence" value="ECO:0007669"/>
    <property type="project" value="TreeGrafter"/>
</dbReference>
<dbReference type="GO" id="GO:0046872">
    <property type="term" value="F:metal ion binding"/>
    <property type="evidence" value="ECO:0007669"/>
    <property type="project" value="UniProtKB-KW"/>
</dbReference>
<dbReference type="Ensembl" id="ENSLLET00000001132.1">
    <property type="protein sequence ID" value="ENSLLEP00000001075.1"/>
    <property type="gene ID" value="ENSLLEG00000000688.1"/>
</dbReference>
<evidence type="ECO:0000256" key="3">
    <source>
        <dbReference type="ARBA" id="ARBA00022723"/>
    </source>
</evidence>
<organism evidence="12 13">
    <name type="scientific">Leptobrachium leishanense</name>
    <name type="common">Leishan spiny toad</name>
    <dbReference type="NCBI Taxonomy" id="445787"/>
    <lineage>
        <taxon>Eukaryota</taxon>
        <taxon>Metazoa</taxon>
        <taxon>Chordata</taxon>
        <taxon>Craniata</taxon>
        <taxon>Vertebrata</taxon>
        <taxon>Euteleostomi</taxon>
        <taxon>Amphibia</taxon>
        <taxon>Batrachia</taxon>
        <taxon>Anura</taxon>
        <taxon>Pelobatoidea</taxon>
        <taxon>Megophryidae</taxon>
        <taxon>Leptobrachium</taxon>
    </lineage>
</organism>
<feature type="region of interest" description="Disordered" evidence="9">
    <location>
        <begin position="278"/>
        <end position="318"/>
    </location>
</feature>
<comment type="function">
    <text evidence="6">May play a role in the organization of actin filament arrays within muscle cells.</text>
</comment>
<dbReference type="InterPro" id="IPR031847">
    <property type="entry name" value="PDLI1-4/Zasp-like_mid"/>
</dbReference>
<dbReference type="GeneTree" id="ENSGT00940000156741"/>
<dbReference type="SMART" id="SM00735">
    <property type="entry name" value="ZM"/>
    <property type="match status" value="2"/>
</dbReference>
<sequence>MPQNVVLPGPAPWGFRLTGGIDFNQPLIISRITPGSKSSVANLCPGDVILAIDGFSTDNMTHAEAQDRIKAATDQLCLKIERAETRMWSPQVCDDPYKINLEAEQQEFKPIGTGHNRRAQPFVAGASIGDKKQVVSSSYNTPIGLYSSGNIKDAFHGQMRGLIPNAEQIGSSTPSGFDPGSGRSTPSTASTVGTIDPYELKAATRIAPNIPLEMELPGVKIVHAQFNTPMQLYSDDNIMESLQGQVSTILGEKQPMSDPVSASPVPQSDVYRLLHDDAEHPSKPRQSGSFKVLQDMVDDDPERPTGTRSVRPPVNKPNAGAAAVQKVPICDQCGNGIVGTVVKARDKLRHPECFVCADCNLNLKQKGYFFVEGQLYCEAHARARMRPPEGYDAVTVYNKA</sequence>
<evidence type="ECO:0000256" key="4">
    <source>
        <dbReference type="ARBA" id="ARBA00022833"/>
    </source>
</evidence>
<dbReference type="InterPro" id="IPR050604">
    <property type="entry name" value="PDZ-LIM_domain"/>
</dbReference>
<keyword evidence="13" id="KW-1185">Reference proteome</keyword>
<feature type="compositionally biased region" description="Polar residues" evidence="9">
    <location>
        <begin position="182"/>
        <end position="193"/>
    </location>
</feature>
<dbReference type="InterPro" id="IPR001478">
    <property type="entry name" value="PDZ"/>
</dbReference>
<dbReference type="GO" id="GO:0061061">
    <property type="term" value="P:muscle structure development"/>
    <property type="evidence" value="ECO:0007669"/>
    <property type="project" value="TreeGrafter"/>
</dbReference>
<keyword evidence="2" id="KW-0963">Cytoplasm</keyword>
<evidence type="ECO:0000256" key="6">
    <source>
        <dbReference type="ARBA" id="ARBA00037484"/>
    </source>
</evidence>
<dbReference type="PANTHER" id="PTHR24214:SF7">
    <property type="entry name" value="PDZ AND LIM DOMAIN PROTEIN 3"/>
    <property type="match status" value="1"/>
</dbReference>
<dbReference type="GO" id="GO:0003779">
    <property type="term" value="F:actin binding"/>
    <property type="evidence" value="ECO:0007669"/>
    <property type="project" value="TreeGrafter"/>
</dbReference>
<feature type="domain" description="LIM zinc-binding" evidence="10">
    <location>
        <begin position="328"/>
        <end position="387"/>
    </location>
</feature>
<dbReference type="CDD" id="cd06753">
    <property type="entry name" value="PDZ_PDLIM-like"/>
    <property type="match status" value="1"/>
</dbReference>
<dbReference type="PROSITE" id="PS50106">
    <property type="entry name" value="PDZ"/>
    <property type="match status" value="1"/>
</dbReference>
<evidence type="ECO:0000256" key="1">
    <source>
        <dbReference type="ARBA" id="ARBA00004216"/>
    </source>
</evidence>
<dbReference type="SMART" id="SM00228">
    <property type="entry name" value="PDZ"/>
    <property type="match status" value="1"/>
</dbReference>
<dbReference type="GO" id="GO:0005912">
    <property type="term" value="C:adherens junction"/>
    <property type="evidence" value="ECO:0007669"/>
    <property type="project" value="TreeGrafter"/>
</dbReference>
<dbReference type="GO" id="GO:0031941">
    <property type="term" value="C:filamentous actin"/>
    <property type="evidence" value="ECO:0007669"/>
    <property type="project" value="TreeGrafter"/>
</dbReference>
<evidence type="ECO:0000259" key="11">
    <source>
        <dbReference type="PROSITE" id="PS50106"/>
    </source>
</evidence>
<dbReference type="InterPro" id="IPR036034">
    <property type="entry name" value="PDZ_sf"/>
</dbReference>
<dbReference type="Gene3D" id="2.30.42.10">
    <property type="match status" value="1"/>
</dbReference>
<dbReference type="Proteomes" id="UP000694569">
    <property type="component" value="Unplaced"/>
</dbReference>
<evidence type="ECO:0000313" key="12">
    <source>
        <dbReference type="Ensembl" id="ENSLLEP00000001075.1"/>
    </source>
</evidence>
<dbReference type="PROSITE" id="PS00478">
    <property type="entry name" value="LIM_DOMAIN_1"/>
    <property type="match status" value="1"/>
</dbReference>
<evidence type="ECO:0000256" key="8">
    <source>
        <dbReference type="PROSITE-ProRule" id="PRU00125"/>
    </source>
</evidence>
<reference evidence="12" key="2">
    <citation type="submission" date="2025-09" db="UniProtKB">
        <authorList>
            <consortium name="Ensembl"/>
        </authorList>
    </citation>
    <scope>IDENTIFICATION</scope>
</reference>
<comment type="subcellular location">
    <subcellularLocation>
        <location evidence="1">Cytoplasm</location>
        <location evidence="1">Myofibril</location>
        <location evidence="1">Sarcomere</location>
        <location evidence="1">Z line</location>
    </subcellularLocation>
</comment>
<dbReference type="OrthoDB" id="1293114at2759"/>
<evidence type="ECO:0000313" key="13">
    <source>
        <dbReference type="Proteomes" id="UP000694569"/>
    </source>
</evidence>
<dbReference type="AlphaFoldDB" id="A0A8C5P6A4"/>
<dbReference type="SUPFAM" id="SSF57716">
    <property type="entry name" value="Glucocorticoid receptor-like (DNA-binding domain)"/>
    <property type="match status" value="2"/>
</dbReference>
<dbReference type="GO" id="GO:0030018">
    <property type="term" value="C:Z disc"/>
    <property type="evidence" value="ECO:0007669"/>
    <property type="project" value="UniProtKB-SubCell"/>
</dbReference>
<dbReference type="InterPro" id="IPR001781">
    <property type="entry name" value="Znf_LIM"/>
</dbReference>
<dbReference type="FunFam" id="2.10.110.10:FF:000026">
    <property type="entry name" value="PDZ and LIM domain protein 3"/>
    <property type="match status" value="1"/>
</dbReference>
<dbReference type="Pfam" id="PF00412">
    <property type="entry name" value="LIM"/>
    <property type="match status" value="1"/>
</dbReference>
<name>A0A8C5P6A4_9ANUR</name>
<dbReference type="Gene3D" id="2.10.110.10">
    <property type="entry name" value="Cysteine Rich Protein"/>
    <property type="match status" value="1"/>
</dbReference>
<dbReference type="PROSITE" id="PS50023">
    <property type="entry name" value="LIM_DOMAIN_2"/>
    <property type="match status" value="1"/>
</dbReference>